<reference evidence="1 2" key="1">
    <citation type="journal article" date="2015" name="Microbiome">
        <title>Genomic resolution of linkages in carbon, nitrogen, and sulfur cycling among widespread estuary sediment bacteria.</title>
        <authorList>
            <person name="Baker B.J."/>
            <person name="Lazar C.S."/>
            <person name="Teske A.P."/>
            <person name="Dick G.J."/>
        </authorList>
    </citation>
    <scope>NUCLEOTIDE SEQUENCE [LARGE SCALE GENOMIC DNA]</scope>
    <source>
        <strain evidence="1">SM1_77</strain>
    </source>
</reference>
<dbReference type="EMBL" id="LJVE01000081">
    <property type="protein sequence ID" value="KPL13851.1"/>
    <property type="molecule type" value="Genomic_DNA"/>
</dbReference>
<proteinExistence type="predicted"/>
<organism evidence="1 2">
    <name type="scientific">candidate division WOR_3 bacterium SM1_77</name>
    <dbReference type="NCBI Taxonomy" id="1703778"/>
    <lineage>
        <taxon>Bacteria</taxon>
        <taxon>Bacteria division WOR-3</taxon>
    </lineage>
</organism>
<dbReference type="Proteomes" id="UP000050975">
    <property type="component" value="Unassembled WGS sequence"/>
</dbReference>
<accession>A0A0S8JY82</accession>
<gene>
    <name evidence="1" type="ORF">AMJ74_04500</name>
</gene>
<evidence type="ECO:0000313" key="2">
    <source>
        <dbReference type="Proteomes" id="UP000050975"/>
    </source>
</evidence>
<name>A0A0S8JY82_UNCW3</name>
<dbReference type="AlphaFoldDB" id="A0A0S8JY82"/>
<evidence type="ECO:0000313" key="1">
    <source>
        <dbReference type="EMBL" id="KPL13851.1"/>
    </source>
</evidence>
<protein>
    <submittedName>
        <fullName evidence="1">Uncharacterized protein</fullName>
    </submittedName>
</protein>
<comment type="caution">
    <text evidence="1">The sequence shown here is derived from an EMBL/GenBank/DDBJ whole genome shotgun (WGS) entry which is preliminary data.</text>
</comment>
<sequence length="253" mass="29324">MKIELQNTPDETVVGKWPDPISFLTDYRDFALNIRPLIIKLIADRHEKSGNTDEKKLLHQFALERFFFLWETSLAFYCAALHKGPLDLYRWLNEKFRVLNEKSKILAEQNFHDIFRSEYPDLEDGEIDDIVSHVIEITKLMKRLAAPTKALMPIFNRMKHKCLICKLGDEVSVLLSGEAERELGGIMEGIQIEERSWAQDLSWLGKLVESTRKVISFDIEIIIARIEKSDCNRWLSGPGVNAPLFDLTEYNRA</sequence>